<protein>
    <submittedName>
        <fullName evidence="1">Uncharacterized protein</fullName>
    </submittedName>
</protein>
<evidence type="ECO:0000313" key="2">
    <source>
        <dbReference type="Proteomes" id="UP000565576"/>
    </source>
</evidence>
<dbReference type="EMBL" id="JACHBG010000026">
    <property type="protein sequence ID" value="MBB6488766.1"/>
    <property type="molecule type" value="Genomic_DNA"/>
</dbReference>
<reference evidence="1 2" key="1">
    <citation type="submission" date="2020-08" db="EMBL/GenBank/DDBJ databases">
        <title>Genomic Encyclopedia of Type Strains, Phase IV (KMG-V): Genome sequencing to study the core and pangenomes of soil and plant-associated prokaryotes.</title>
        <authorList>
            <person name="Whitman W."/>
        </authorList>
    </citation>
    <scope>NUCLEOTIDE SEQUENCE [LARGE SCALE GENOMIC DNA]</scope>
    <source>
        <strain evidence="1 2">SEMIA 4060</strain>
    </source>
</reference>
<comment type="caution">
    <text evidence="1">The sequence shown here is derived from an EMBL/GenBank/DDBJ whole genome shotgun (WGS) entry which is preliminary data.</text>
</comment>
<dbReference type="Proteomes" id="UP000565576">
    <property type="component" value="Unassembled WGS sequence"/>
</dbReference>
<accession>A0A7X0MFS2</accession>
<gene>
    <name evidence="1" type="ORF">GGD46_006087</name>
</gene>
<proteinExistence type="predicted"/>
<evidence type="ECO:0000313" key="1">
    <source>
        <dbReference type="EMBL" id="MBB6488766.1"/>
    </source>
</evidence>
<sequence length="143" mass="16043">MEYAWMMAEETVAAIALGAAVLTRIKDPAMREVAIRNALTAASSCPHQGIRSAILPLDAETWKERDDPVTRPRYSMRRMRQEITKAEERGRLAERERCAKIAEGDARDFDFQRALADGDDISHGMASAQLEIARRIRENGDGK</sequence>
<dbReference type="RefSeq" id="WP_184710469.1">
    <property type="nucleotide sequence ID" value="NZ_JACHBG010000026.1"/>
</dbReference>
<name>A0A7X0MFS2_9HYPH</name>
<organism evidence="1 2">
    <name type="scientific">Rhizobium lusitanum</name>
    <dbReference type="NCBI Taxonomy" id="293958"/>
    <lineage>
        <taxon>Bacteria</taxon>
        <taxon>Pseudomonadati</taxon>
        <taxon>Pseudomonadota</taxon>
        <taxon>Alphaproteobacteria</taxon>
        <taxon>Hyphomicrobiales</taxon>
        <taxon>Rhizobiaceae</taxon>
        <taxon>Rhizobium/Agrobacterium group</taxon>
        <taxon>Rhizobium</taxon>
    </lineage>
</organism>
<dbReference type="AlphaFoldDB" id="A0A7X0MFS2"/>